<dbReference type="OrthoDB" id="6080404at2759"/>
<dbReference type="GO" id="GO:0002020">
    <property type="term" value="F:protease binding"/>
    <property type="evidence" value="ECO:0007669"/>
    <property type="project" value="TreeGrafter"/>
</dbReference>
<keyword evidence="4" id="KW-1185">Reference proteome</keyword>
<evidence type="ECO:0000313" key="3">
    <source>
        <dbReference type="EMBL" id="NXV76099.1"/>
    </source>
</evidence>
<dbReference type="GO" id="GO:0016600">
    <property type="term" value="C:flotillin complex"/>
    <property type="evidence" value="ECO:0007669"/>
    <property type="project" value="TreeGrafter"/>
</dbReference>
<feature type="non-terminal residue" evidence="3">
    <location>
        <position position="1"/>
    </location>
</feature>
<evidence type="ECO:0000256" key="2">
    <source>
        <dbReference type="SAM" id="MobiDB-lite"/>
    </source>
</evidence>
<feature type="compositionally biased region" description="Basic and acidic residues" evidence="2">
    <location>
        <begin position="156"/>
        <end position="171"/>
    </location>
</feature>
<dbReference type="Proteomes" id="UP000518911">
    <property type="component" value="Unassembled WGS sequence"/>
</dbReference>
<name>A0A7L3WKC7_9GRUI</name>
<comment type="subunit">
    <text evidence="1">Heterooligomeric complex.</text>
</comment>
<dbReference type="GO" id="GO:0002090">
    <property type="term" value="P:regulation of receptor internalization"/>
    <property type="evidence" value="ECO:0007669"/>
    <property type="project" value="TreeGrafter"/>
</dbReference>
<feature type="region of interest" description="Disordered" evidence="2">
    <location>
        <begin position="108"/>
        <end position="136"/>
    </location>
</feature>
<keyword evidence="1" id="KW-0472">Membrane</keyword>
<dbReference type="GO" id="GO:0070528">
    <property type="term" value="P:protein kinase C signaling"/>
    <property type="evidence" value="ECO:0007669"/>
    <property type="project" value="TreeGrafter"/>
</dbReference>
<gene>
    <name evidence="3" type="primary">Flot1_0</name>
    <name evidence="3" type="ORF">ATLROG_R09299</name>
</gene>
<proteinExistence type="inferred from homology"/>
<dbReference type="InterPro" id="IPR027705">
    <property type="entry name" value="Flotillin_fam"/>
</dbReference>
<reference evidence="3 4" key="1">
    <citation type="submission" date="2019-09" db="EMBL/GenBank/DDBJ databases">
        <title>Bird 10,000 Genomes (B10K) Project - Family phase.</title>
        <authorList>
            <person name="Zhang G."/>
        </authorList>
    </citation>
    <scope>NUCLEOTIDE SEQUENCE [LARGE SCALE GENOMIC DNA]</scope>
    <source>
        <strain evidence="3">OUT-0055</strain>
        <tissue evidence="3">Blood</tissue>
    </source>
</reference>
<dbReference type="SUPFAM" id="SSF117892">
    <property type="entry name" value="Band 7/SPFH domain"/>
    <property type="match status" value="1"/>
</dbReference>
<evidence type="ECO:0000313" key="4">
    <source>
        <dbReference type="Proteomes" id="UP000518911"/>
    </source>
</evidence>
<feature type="non-terminal residue" evidence="3">
    <location>
        <position position="187"/>
    </location>
</feature>
<accession>A0A7L3WKC7</accession>
<dbReference type="AlphaFoldDB" id="A0A7L3WKC7"/>
<dbReference type="EMBL" id="VZUJ01074185">
    <property type="protein sequence ID" value="NXV76099.1"/>
    <property type="molecule type" value="Genomic_DNA"/>
</dbReference>
<organism evidence="3 4">
    <name type="scientific">Atlantisia rogersi</name>
    <name type="common">Inaccessible Island rail</name>
    <dbReference type="NCBI Taxonomy" id="2478892"/>
    <lineage>
        <taxon>Eukaryota</taxon>
        <taxon>Metazoa</taxon>
        <taxon>Chordata</taxon>
        <taxon>Craniata</taxon>
        <taxon>Vertebrata</taxon>
        <taxon>Euteleostomi</taxon>
        <taxon>Archelosauria</taxon>
        <taxon>Archosauria</taxon>
        <taxon>Dinosauria</taxon>
        <taxon>Saurischia</taxon>
        <taxon>Theropoda</taxon>
        <taxon>Coelurosauria</taxon>
        <taxon>Aves</taxon>
        <taxon>Neognathae</taxon>
        <taxon>Neoaves</taxon>
        <taxon>Gruiformes</taxon>
        <taxon>Rallidae</taxon>
        <taxon>Atlantisia</taxon>
    </lineage>
</organism>
<dbReference type="GO" id="GO:0072659">
    <property type="term" value="P:protein localization to plasma membrane"/>
    <property type="evidence" value="ECO:0007669"/>
    <property type="project" value="TreeGrafter"/>
</dbReference>
<dbReference type="GO" id="GO:2000049">
    <property type="term" value="P:positive regulation of cell-cell adhesion mediated by cadherin"/>
    <property type="evidence" value="ECO:0007669"/>
    <property type="project" value="TreeGrafter"/>
</dbReference>
<dbReference type="GO" id="GO:1901890">
    <property type="term" value="P:positive regulation of cell junction assembly"/>
    <property type="evidence" value="ECO:0007669"/>
    <property type="project" value="TreeGrafter"/>
</dbReference>
<dbReference type="GO" id="GO:0005768">
    <property type="term" value="C:endosome"/>
    <property type="evidence" value="ECO:0007669"/>
    <property type="project" value="UniProtKB-SubCell"/>
</dbReference>
<dbReference type="Gene3D" id="3.30.479.30">
    <property type="entry name" value="Band 7 domain"/>
    <property type="match status" value="1"/>
</dbReference>
<evidence type="ECO:0000256" key="1">
    <source>
        <dbReference type="RuleBase" id="RU366054"/>
    </source>
</evidence>
<comment type="similarity">
    <text evidence="1">Belongs to the band 7/mec-2 family. Flotillin subfamily.</text>
</comment>
<comment type="caution">
    <text evidence="3">The sequence shown here is derived from an EMBL/GenBank/DDBJ whole genome shotgun (WGS) entry which is preliminary data.</text>
</comment>
<dbReference type="InterPro" id="IPR036013">
    <property type="entry name" value="Band_7/SPFH_dom_sf"/>
</dbReference>
<dbReference type="PANTHER" id="PTHR13806:SF46">
    <property type="entry name" value="FLOTILLIN-1-RELATED"/>
    <property type="match status" value="1"/>
</dbReference>
<dbReference type="GO" id="GO:0045807">
    <property type="term" value="P:positive regulation of endocytosis"/>
    <property type="evidence" value="ECO:0007669"/>
    <property type="project" value="TreeGrafter"/>
</dbReference>
<feature type="region of interest" description="Disordered" evidence="2">
    <location>
        <begin position="152"/>
        <end position="171"/>
    </location>
</feature>
<comment type="subcellular location">
    <subcellularLocation>
        <location evidence="1">Membrane</location>
    </subcellularLocation>
    <subcellularLocation>
        <location evidence="1">Endosome</location>
    </subcellularLocation>
</comment>
<sequence>QEIYKDRQKFSEQVFKVASSDLVNMGISVVSYTLKDIHDDQRGLGGHWGHWEGTGRGLGALGGHWEGIGRDWDGIGRHWGHWEAQLLPPCPPQHPLCPAGGPCPAGAGLGPAAERGGHGSGPARLPAAPGPQRIEEQRAQVLVVERAQRAQLQEQEVGRRERELEATVRKPAEAERYRLERLAEAER</sequence>
<dbReference type="PANTHER" id="PTHR13806">
    <property type="entry name" value="FLOTILLIN-RELATED"/>
    <property type="match status" value="1"/>
</dbReference>
<protein>
    <recommendedName>
        <fullName evidence="1">Flotillin</fullName>
    </recommendedName>
</protein>